<dbReference type="EMBL" id="FNSO01000003">
    <property type="protein sequence ID" value="SEB47628.1"/>
    <property type="molecule type" value="Genomic_DNA"/>
</dbReference>
<sequence length="445" mass="48644">MVTGETMVEDELPRTRLAQLMKQQHMTVQDLRDRYREITGTELSERQAYRWLGGDMKGQPYPHSQAALEQMFCESAARLLGPPHGSGLVLQAHPNDVIAPPHDPARQDWQRQVLATSAQRAREFLSRTEVPNVGAETLDQLTDDVRGLTVDYQQKPLETLLGKMSATQSEIFSLLDGRQRPSQTLDLFLLAGVASGLMARAAHDLNSPQEAMTHARAAFTAADNAGHDGLKAWAKGLQSLIAYWAGRYDDSVRYAGEGSQFAQRSRNTSAVWLAAGEARTLAALGRYEEARDAVNRATEARDQVRRDDLDELGGFCTFNRPRQLYYAAEALAWAGPDYADQTEQFALEATAAYEAAPASERAFGDEAGTRCALAIARITSGEFEGAADAMAGVLALPVAQRTHGVVTAVEHVENRLATLDADGRAIDELGDSMRSFASQRLALPQ</sequence>
<protein>
    <recommendedName>
        <fullName evidence="3">XRE family transcriptional regulator</fullName>
    </recommendedName>
</protein>
<dbReference type="Proteomes" id="UP000199622">
    <property type="component" value="Unassembled WGS sequence"/>
</dbReference>
<dbReference type="AlphaFoldDB" id="A0A1H4JPG5"/>
<dbReference type="SUPFAM" id="SSF48452">
    <property type="entry name" value="TPR-like"/>
    <property type="match status" value="1"/>
</dbReference>
<name>A0A1H4JPG5_9PSEU</name>
<dbReference type="InterPro" id="IPR011990">
    <property type="entry name" value="TPR-like_helical_dom_sf"/>
</dbReference>
<evidence type="ECO:0000313" key="1">
    <source>
        <dbReference type="EMBL" id="SEB47628.1"/>
    </source>
</evidence>
<proteinExistence type="predicted"/>
<evidence type="ECO:0008006" key="3">
    <source>
        <dbReference type="Google" id="ProtNLM"/>
    </source>
</evidence>
<gene>
    <name evidence="1" type="ORF">SAMN04489727_2049</name>
</gene>
<evidence type="ECO:0000313" key="2">
    <source>
        <dbReference type="Proteomes" id="UP000199622"/>
    </source>
</evidence>
<accession>A0A1H4JPG5</accession>
<reference evidence="2" key="1">
    <citation type="submission" date="2016-10" db="EMBL/GenBank/DDBJ databases">
        <authorList>
            <person name="Varghese N."/>
            <person name="Submissions S."/>
        </authorList>
    </citation>
    <scope>NUCLEOTIDE SEQUENCE [LARGE SCALE GENOMIC DNA]</scope>
    <source>
        <strain evidence="2">DSM 44544</strain>
    </source>
</reference>
<dbReference type="STRING" id="208445.SAMN04489727_2049"/>
<organism evidence="1 2">
    <name type="scientific">Amycolatopsis tolypomycina</name>
    <dbReference type="NCBI Taxonomy" id="208445"/>
    <lineage>
        <taxon>Bacteria</taxon>
        <taxon>Bacillati</taxon>
        <taxon>Actinomycetota</taxon>
        <taxon>Actinomycetes</taxon>
        <taxon>Pseudonocardiales</taxon>
        <taxon>Pseudonocardiaceae</taxon>
        <taxon>Amycolatopsis</taxon>
    </lineage>
</organism>
<keyword evidence="2" id="KW-1185">Reference proteome</keyword>